<feature type="region of interest" description="Disordered" evidence="1">
    <location>
        <begin position="219"/>
        <end position="274"/>
    </location>
</feature>
<dbReference type="OrthoDB" id="10260961at2759"/>
<dbReference type="SUPFAM" id="SSF53474">
    <property type="entry name" value="alpha/beta-Hydrolases"/>
    <property type="match status" value="1"/>
</dbReference>
<name>A0A4U0XAE9_9PEZI</name>
<evidence type="ECO:0000256" key="1">
    <source>
        <dbReference type="SAM" id="MobiDB-lite"/>
    </source>
</evidence>
<protein>
    <recommendedName>
        <fullName evidence="4">Xaa-Pro dipeptidyl-peptidase-like domain-containing protein</fullName>
    </recommendedName>
</protein>
<organism evidence="2 3">
    <name type="scientific">Cryomyces minteri</name>
    <dbReference type="NCBI Taxonomy" id="331657"/>
    <lineage>
        <taxon>Eukaryota</taxon>
        <taxon>Fungi</taxon>
        <taxon>Dikarya</taxon>
        <taxon>Ascomycota</taxon>
        <taxon>Pezizomycotina</taxon>
        <taxon>Dothideomycetes</taxon>
        <taxon>Dothideomycetes incertae sedis</taxon>
        <taxon>Cryomyces</taxon>
    </lineage>
</organism>
<reference evidence="2 3" key="1">
    <citation type="submission" date="2017-03" db="EMBL/GenBank/DDBJ databases">
        <title>Genomes of endolithic fungi from Antarctica.</title>
        <authorList>
            <person name="Coleine C."/>
            <person name="Masonjones S."/>
            <person name="Stajich J.E."/>
        </authorList>
    </citation>
    <scope>NUCLEOTIDE SEQUENCE [LARGE SCALE GENOMIC DNA]</scope>
    <source>
        <strain evidence="2 3">CCFEE 5187</strain>
    </source>
</reference>
<dbReference type="STRING" id="331657.A0A4U0XAE9"/>
<feature type="compositionally biased region" description="Polar residues" evidence="1">
    <location>
        <begin position="146"/>
        <end position="158"/>
    </location>
</feature>
<dbReference type="AlphaFoldDB" id="A0A4U0XAE9"/>
<dbReference type="EMBL" id="NAJN01000483">
    <property type="protein sequence ID" value="TKA72666.1"/>
    <property type="molecule type" value="Genomic_DNA"/>
</dbReference>
<comment type="caution">
    <text evidence="2">The sequence shown here is derived from an EMBL/GenBank/DDBJ whole genome shotgun (WGS) entry which is preliminary data.</text>
</comment>
<sequence length="434" mass="46510">MGLSEPTFSFTIPSIYDDIPLDCRLYHPKPVSGDGAPSAGSGEKRGAIMAHPYAPMGGSYDDPVVGAVASQLLKEGFVVGTFNFRGAGTSKGRTSWTGKAEMEDYIAFAGFFVHYLHGLQDPAPPPPREAAASASQPSPGASQAALSTIQSNASAPNLPSSTHAETLGLVLGGYSYGSLILTRLPPTHQIVLRFAAPPEGSAAAEILLRARKLALQRNELARAERPPRGRQLTPSDALRGPRLHPHSQSHSIAVGGEETDAALRRPSRESRRSIDGIRRSFDALPWPMKSFKSLRRKSSDRDRTTSPTTPSAAGSIAASTHYLLVSPLLPPVSLFATLFARPKRGARGEGDSEDKFAAHPTLAVYGDRDFFTAARKLRQWSARLAAAPGSRFQAREVQGAGHFWHEAGVEARLREAVRGWVADVVVGREGRSVD</sequence>
<feature type="region of interest" description="Disordered" evidence="1">
    <location>
        <begin position="292"/>
        <end position="313"/>
    </location>
</feature>
<proteinExistence type="predicted"/>
<evidence type="ECO:0000313" key="3">
    <source>
        <dbReference type="Proteomes" id="UP000308768"/>
    </source>
</evidence>
<gene>
    <name evidence="2" type="ORF">B0A49_07817</name>
</gene>
<feature type="region of interest" description="Disordered" evidence="1">
    <location>
        <begin position="122"/>
        <end position="158"/>
    </location>
</feature>
<feature type="compositionally biased region" description="Basic and acidic residues" evidence="1">
    <location>
        <begin position="261"/>
        <end position="274"/>
    </location>
</feature>
<evidence type="ECO:0000313" key="2">
    <source>
        <dbReference type="EMBL" id="TKA72666.1"/>
    </source>
</evidence>
<dbReference type="Gene3D" id="3.40.50.1820">
    <property type="entry name" value="alpha/beta hydrolase"/>
    <property type="match status" value="2"/>
</dbReference>
<dbReference type="InterPro" id="IPR029058">
    <property type="entry name" value="AB_hydrolase_fold"/>
</dbReference>
<dbReference type="PANTHER" id="PTHR42103">
    <property type="entry name" value="ALPHA/BETA-HYDROLASES SUPERFAMILY PROTEIN"/>
    <property type="match status" value="1"/>
</dbReference>
<dbReference type="PANTHER" id="PTHR42103:SF2">
    <property type="entry name" value="AB HYDROLASE-1 DOMAIN-CONTAINING PROTEIN"/>
    <property type="match status" value="1"/>
</dbReference>
<feature type="compositionally biased region" description="Low complexity" evidence="1">
    <location>
        <begin position="129"/>
        <end position="145"/>
    </location>
</feature>
<dbReference type="Proteomes" id="UP000308768">
    <property type="component" value="Unassembled WGS sequence"/>
</dbReference>
<accession>A0A4U0XAE9</accession>
<keyword evidence="3" id="KW-1185">Reference proteome</keyword>
<evidence type="ECO:0008006" key="4">
    <source>
        <dbReference type="Google" id="ProtNLM"/>
    </source>
</evidence>